<dbReference type="GO" id="GO:0005886">
    <property type="term" value="C:plasma membrane"/>
    <property type="evidence" value="ECO:0007669"/>
    <property type="project" value="TreeGrafter"/>
</dbReference>
<feature type="transmembrane region" description="Helical" evidence="2">
    <location>
        <begin position="106"/>
        <end position="125"/>
    </location>
</feature>
<dbReference type="Proteomes" id="UP001233271">
    <property type="component" value="Chromosome 3"/>
</dbReference>
<evidence type="ECO:0000256" key="2">
    <source>
        <dbReference type="SAM" id="Phobius"/>
    </source>
</evidence>
<keyword evidence="2" id="KW-0472">Membrane</keyword>
<evidence type="ECO:0008006" key="5">
    <source>
        <dbReference type="Google" id="ProtNLM"/>
    </source>
</evidence>
<sequence length="266" mass="28507">MVRWNRDTSITGRIQTGLLLLCFLLTVLPSFGPPIQNVFALQTFSSTKMGNGQISQRTIWAGPFGYCSSDKGCVRASLGYDLATELSASLAAKSDWDEKLIVATKYFIAIPISAGIALIAFIISSKGEHIGSAITSAVLGVFVSISSGIATIMTWSAFKVSSYYFGGVNGAQSRIGPGGIMLLIATIVSGFCWVLGIVECYLARKDKKRRKSRHRTDLEYAPVCTAKEKGQDSSADVSLISNPAPLGIDPHYQDPYNNSPIPGASH</sequence>
<evidence type="ECO:0000256" key="1">
    <source>
        <dbReference type="SAM" id="MobiDB-lite"/>
    </source>
</evidence>
<feature type="compositionally biased region" description="Polar residues" evidence="1">
    <location>
        <begin position="232"/>
        <end position="241"/>
    </location>
</feature>
<dbReference type="PANTHER" id="PTHR28013">
    <property type="entry name" value="PROTEIN DCV1-RELATED"/>
    <property type="match status" value="1"/>
</dbReference>
<dbReference type="InterPro" id="IPR051380">
    <property type="entry name" value="pH-response_reg_palI/RIM9"/>
</dbReference>
<dbReference type="KEGG" id="ccac:CcaHIS019_0306820"/>
<keyword evidence="4" id="KW-1185">Reference proteome</keyword>
<evidence type="ECO:0000313" key="4">
    <source>
        <dbReference type="Proteomes" id="UP001233271"/>
    </source>
</evidence>
<feature type="region of interest" description="Disordered" evidence="1">
    <location>
        <begin position="228"/>
        <end position="266"/>
    </location>
</feature>
<keyword evidence="2" id="KW-1133">Transmembrane helix</keyword>
<reference evidence="3" key="1">
    <citation type="journal article" date="2023" name="BMC Genomics">
        <title>Chromosome-level genome assemblies of Cutaneotrichosporon spp. (Trichosporonales, Basidiomycota) reveal imbalanced evolution between nucleotide sequences and chromosome synteny.</title>
        <authorList>
            <person name="Kobayashi Y."/>
            <person name="Kayamori A."/>
            <person name="Aoki K."/>
            <person name="Shiwa Y."/>
            <person name="Matsutani M."/>
            <person name="Fujita N."/>
            <person name="Sugita T."/>
            <person name="Iwasaki W."/>
            <person name="Tanaka N."/>
            <person name="Takashima M."/>
        </authorList>
    </citation>
    <scope>NUCLEOTIDE SEQUENCE</scope>
    <source>
        <strain evidence="3">HIS019</strain>
    </source>
</reference>
<dbReference type="GO" id="GO:0032153">
    <property type="term" value="C:cell division site"/>
    <property type="evidence" value="ECO:0007669"/>
    <property type="project" value="TreeGrafter"/>
</dbReference>
<dbReference type="GO" id="GO:0035838">
    <property type="term" value="C:growing cell tip"/>
    <property type="evidence" value="ECO:0007669"/>
    <property type="project" value="TreeGrafter"/>
</dbReference>
<keyword evidence="2" id="KW-0812">Transmembrane</keyword>
<protein>
    <recommendedName>
        <fullName evidence="5">Pali-domain-containing protein</fullName>
    </recommendedName>
</protein>
<dbReference type="PANTHER" id="PTHR28013:SF3">
    <property type="entry name" value="PROTEIN DCV1-RELATED"/>
    <property type="match status" value="1"/>
</dbReference>
<evidence type="ECO:0000313" key="3">
    <source>
        <dbReference type="EMBL" id="BEI90612.1"/>
    </source>
</evidence>
<gene>
    <name evidence="3" type="ORF">CcaverHIS019_0306820</name>
</gene>
<dbReference type="GeneID" id="85494482"/>
<feature type="transmembrane region" description="Helical" evidence="2">
    <location>
        <begin position="178"/>
        <end position="203"/>
    </location>
</feature>
<dbReference type="RefSeq" id="XP_060455877.1">
    <property type="nucleotide sequence ID" value="XM_060599155.1"/>
</dbReference>
<dbReference type="EMBL" id="AP028214">
    <property type="protein sequence ID" value="BEI90612.1"/>
    <property type="molecule type" value="Genomic_DNA"/>
</dbReference>
<proteinExistence type="predicted"/>
<organism evidence="3 4">
    <name type="scientific">Cutaneotrichosporon cavernicola</name>
    <dbReference type="NCBI Taxonomy" id="279322"/>
    <lineage>
        <taxon>Eukaryota</taxon>
        <taxon>Fungi</taxon>
        <taxon>Dikarya</taxon>
        <taxon>Basidiomycota</taxon>
        <taxon>Agaricomycotina</taxon>
        <taxon>Tremellomycetes</taxon>
        <taxon>Trichosporonales</taxon>
        <taxon>Trichosporonaceae</taxon>
        <taxon>Cutaneotrichosporon</taxon>
    </lineage>
</organism>
<dbReference type="AlphaFoldDB" id="A0AA48I7B0"/>
<name>A0AA48I7B0_9TREE</name>
<accession>A0AA48I7B0</accession>
<feature type="transmembrane region" description="Helical" evidence="2">
    <location>
        <begin position="137"/>
        <end position="158"/>
    </location>
</feature>